<feature type="transmembrane region" description="Helical" evidence="9">
    <location>
        <begin position="21"/>
        <end position="39"/>
    </location>
</feature>
<dbReference type="EMBL" id="CABPRZ010000009">
    <property type="protein sequence ID" value="VVE08878.1"/>
    <property type="molecule type" value="Genomic_DNA"/>
</dbReference>
<feature type="transmembrane region" description="Helical" evidence="9">
    <location>
        <begin position="122"/>
        <end position="145"/>
    </location>
</feature>
<dbReference type="CDD" id="cd06261">
    <property type="entry name" value="TM_PBP2"/>
    <property type="match status" value="1"/>
</dbReference>
<evidence type="ECO:0000256" key="1">
    <source>
        <dbReference type="ARBA" id="ARBA00004429"/>
    </source>
</evidence>
<evidence type="ECO:0000256" key="9">
    <source>
        <dbReference type="RuleBase" id="RU363032"/>
    </source>
</evidence>
<dbReference type="AlphaFoldDB" id="A0A5E4V9G6"/>
<feature type="transmembrane region" description="Helical" evidence="9">
    <location>
        <begin position="82"/>
        <end position="110"/>
    </location>
</feature>
<dbReference type="InterPro" id="IPR010065">
    <property type="entry name" value="AA_ABC_transptr_permease_3TM"/>
</dbReference>
<dbReference type="Gene3D" id="1.10.3720.10">
    <property type="entry name" value="MetI-like"/>
    <property type="match status" value="2"/>
</dbReference>
<evidence type="ECO:0000256" key="4">
    <source>
        <dbReference type="ARBA" id="ARBA00022475"/>
    </source>
</evidence>
<dbReference type="SUPFAM" id="SSF161098">
    <property type="entry name" value="MetI-like"/>
    <property type="match status" value="2"/>
</dbReference>
<dbReference type="Pfam" id="PF00528">
    <property type="entry name" value="BPD_transp_1"/>
    <property type="match status" value="1"/>
</dbReference>
<feature type="domain" description="ABC transmembrane type-1" evidence="10">
    <location>
        <begin position="87"/>
        <end position="379"/>
    </location>
</feature>
<feature type="transmembrane region" description="Helical" evidence="9">
    <location>
        <begin position="361"/>
        <end position="382"/>
    </location>
</feature>
<keyword evidence="12" id="KW-1185">Reference proteome</keyword>
<keyword evidence="3 9" id="KW-0813">Transport</keyword>
<feature type="transmembrane region" description="Helical" evidence="9">
    <location>
        <begin position="218"/>
        <end position="240"/>
    </location>
</feature>
<feature type="transmembrane region" description="Helical" evidence="9">
    <location>
        <begin position="260"/>
        <end position="283"/>
    </location>
</feature>
<dbReference type="InterPro" id="IPR000515">
    <property type="entry name" value="MetI-like"/>
</dbReference>
<dbReference type="NCBIfam" id="TIGR01726">
    <property type="entry name" value="HEQRo_perm_3TM"/>
    <property type="match status" value="1"/>
</dbReference>
<keyword evidence="5 9" id="KW-0812">Transmembrane</keyword>
<evidence type="ECO:0000256" key="6">
    <source>
        <dbReference type="ARBA" id="ARBA00022970"/>
    </source>
</evidence>
<dbReference type="PANTHER" id="PTHR30614">
    <property type="entry name" value="MEMBRANE COMPONENT OF AMINO ACID ABC TRANSPORTER"/>
    <property type="match status" value="1"/>
</dbReference>
<evidence type="ECO:0000256" key="5">
    <source>
        <dbReference type="ARBA" id="ARBA00022692"/>
    </source>
</evidence>
<dbReference type="RefSeq" id="WP_224788734.1">
    <property type="nucleotide sequence ID" value="NZ_CABPRZ010000009.1"/>
</dbReference>
<proteinExistence type="inferred from homology"/>
<dbReference type="InterPro" id="IPR043429">
    <property type="entry name" value="ArtM/GltK/GlnP/TcyL/YhdX-like"/>
</dbReference>
<keyword evidence="6" id="KW-0029">Amino-acid transport</keyword>
<comment type="subcellular location">
    <subcellularLocation>
        <location evidence="1">Cell inner membrane</location>
        <topology evidence="1">Multi-pass membrane protein</topology>
    </subcellularLocation>
    <subcellularLocation>
        <location evidence="9">Cell membrane</location>
        <topology evidence="9">Multi-pass membrane protein</topology>
    </subcellularLocation>
</comment>
<dbReference type="PANTHER" id="PTHR30614:SF37">
    <property type="entry name" value="AMINO-ACID ABC TRANSPORTER PERMEASE PROTEIN YHDX-RELATED"/>
    <property type="match status" value="1"/>
</dbReference>
<evidence type="ECO:0000256" key="8">
    <source>
        <dbReference type="ARBA" id="ARBA00023136"/>
    </source>
</evidence>
<organism evidence="11 12">
    <name type="scientific">Pandoraea terrae</name>
    <dbReference type="NCBI Taxonomy" id="1537710"/>
    <lineage>
        <taxon>Bacteria</taxon>
        <taxon>Pseudomonadati</taxon>
        <taxon>Pseudomonadota</taxon>
        <taxon>Betaproteobacteria</taxon>
        <taxon>Burkholderiales</taxon>
        <taxon>Burkholderiaceae</taxon>
        <taxon>Pandoraea</taxon>
    </lineage>
</organism>
<evidence type="ECO:0000256" key="3">
    <source>
        <dbReference type="ARBA" id="ARBA00022448"/>
    </source>
</evidence>
<gene>
    <name evidence="11" type="ORF">PTE30175_02453</name>
</gene>
<keyword evidence="4" id="KW-1003">Cell membrane</keyword>
<dbReference type="GO" id="GO:0022857">
    <property type="term" value="F:transmembrane transporter activity"/>
    <property type="evidence" value="ECO:0007669"/>
    <property type="project" value="InterPro"/>
</dbReference>
<keyword evidence="7 9" id="KW-1133">Transmembrane helix</keyword>
<dbReference type="PROSITE" id="PS50928">
    <property type="entry name" value="ABC_TM1"/>
    <property type="match status" value="1"/>
</dbReference>
<comment type="similarity">
    <text evidence="2">Belongs to the binding-protein-dependent transport system permease family. HisMQ subfamily.</text>
</comment>
<feature type="transmembrane region" description="Helical" evidence="9">
    <location>
        <begin position="179"/>
        <end position="198"/>
    </location>
</feature>
<accession>A0A5E4V9G6</accession>
<dbReference type="GO" id="GO:0043190">
    <property type="term" value="C:ATP-binding cassette (ABC) transporter complex"/>
    <property type="evidence" value="ECO:0007669"/>
    <property type="project" value="InterPro"/>
</dbReference>
<name>A0A5E4V9G6_9BURK</name>
<dbReference type="GO" id="GO:0006865">
    <property type="term" value="P:amino acid transport"/>
    <property type="evidence" value="ECO:0007669"/>
    <property type="project" value="UniProtKB-KW"/>
</dbReference>
<dbReference type="InterPro" id="IPR035906">
    <property type="entry name" value="MetI-like_sf"/>
</dbReference>
<evidence type="ECO:0000256" key="2">
    <source>
        <dbReference type="ARBA" id="ARBA00010072"/>
    </source>
</evidence>
<protein>
    <submittedName>
        <fullName evidence="11">Amino acid ABC transporter permease</fullName>
    </submittedName>
</protein>
<dbReference type="Proteomes" id="UP000414233">
    <property type="component" value="Unassembled WGS sequence"/>
</dbReference>
<evidence type="ECO:0000313" key="11">
    <source>
        <dbReference type="EMBL" id="VVE08878.1"/>
    </source>
</evidence>
<reference evidence="11 12" key="1">
    <citation type="submission" date="2019-08" db="EMBL/GenBank/DDBJ databases">
        <authorList>
            <person name="Peeters C."/>
        </authorList>
    </citation>
    <scope>NUCLEOTIDE SEQUENCE [LARGE SCALE GENOMIC DNA]</scope>
    <source>
        <strain evidence="11 12">LMG 30175</strain>
    </source>
</reference>
<keyword evidence="8 9" id="KW-0472">Membrane</keyword>
<evidence type="ECO:0000313" key="12">
    <source>
        <dbReference type="Proteomes" id="UP000414233"/>
    </source>
</evidence>
<evidence type="ECO:0000259" key="10">
    <source>
        <dbReference type="PROSITE" id="PS50928"/>
    </source>
</evidence>
<evidence type="ECO:0000256" key="7">
    <source>
        <dbReference type="ARBA" id="ARBA00022989"/>
    </source>
</evidence>
<sequence length="391" mass="42312">MTKRPQQTRHIGWRSKTFRGLFYQALLLSLCVAGVWYLTHNTLLNMSARGIQSGWGFLRDSAGFDISESAIPYDALDPYWKAFLVGILNTVRVAVVGIVAATVLGTLLGVGRLSSNAIVRGFCYAYVELFRNVPVLLQLLMWYLFLTEALPSLDQAISFGGIALLSKDGLTLPVPVWKLGHATAGIGVVLGLIVAALYRRAARRHFETTGRQRSMVWLPIVIVACGGLVGWLIGGAPSAWSIPKVDGMLVQGGVPVTPEFLGVSLGLVLYTTAFIAEVVRAGLNAVAHGQSEAAASLGLPRHQAIRLVVLPQAMRVIIPPMTSQYLNLTKNSSLAVAIGYPDIVSVANTSLNQTGRAVECIAIIMAVYLTTSLSTSMFMNWYNRRAAIKER</sequence>